<dbReference type="eggNOG" id="COG2900">
    <property type="taxonomic scope" value="Bacteria"/>
</dbReference>
<dbReference type="Proteomes" id="UP000003635">
    <property type="component" value="Unassembled WGS sequence"/>
</dbReference>
<reference evidence="2 3" key="1">
    <citation type="journal article" date="2010" name="J. Bacteriol.">
        <title>Genome sequences of Oceanicola granulosus HTCC2516(T) and Oceanicola batsensis HTCC2597(TDelta).</title>
        <authorList>
            <person name="Thrash J.C."/>
            <person name="Cho J.C."/>
            <person name="Vergin K.L."/>
            <person name="Giovannoni S.J."/>
        </authorList>
    </citation>
    <scope>NUCLEOTIDE SEQUENCE [LARGE SCALE GENOMIC DNA]</scope>
    <source>
        <strain evidence="3">ATCC BAA-861 / DSM 15982 / KCTC 12143 / HTCC2516</strain>
    </source>
</reference>
<dbReference type="Pfam" id="PF04102">
    <property type="entry name" value="SlyX"/>
    <property type="match status" value="1"/>
</dbReference>
<organism evidence="2 3">
    <name type="scientific">Oceanicola granulosus (strain ATCC BAA-861 / DSM 15982 / KCTC 12143 / HTCC2516)</name>
    <dbReference type="NCBI Taxonomy" id="314256"/>
    <lineage>
        <taxon>Bacteria</taxon>
        <taxon>Pseudomonadati</taxon>
        <taxon>Pseudomonadota</taxon>
        <taxon>Alphaproteobacteria</taxon>
        <taxon>Rhodobacterales</taxon>
        <taxon>Roseobacteraceae</taxon>
        <taxon>Oceanicola</taxon>
    </lineage>
</organism>
<accession>Q2CAP0</accession>
<name>Q2CAP0_OCEGH</name>
<dbReference type="RefSeq" id="WP_007255284.1">
    <property type="nucleotide sequence ID" value="NZ_CH724107.1"/>
</dbReference>
<evidence type="ECO:0000256" key="1">
    <source>
        <dbReference type="SAM" id="MobiDB-lite"/>
    </source>
</evidence>
<protein>
    <submittedName>
        <fullName evidence="2">SlyX protein, putative</fullName>
    </submittedName>
</protein>
<feature type="region of interest" description="Disordered" evidence="1">
    <location>
        <begin position="44"/>
        <end position="65"/>
    </location>
</feature>
<dbReference type="EMBL" id="AAOT01000049">
    <property type="protein sequence ID" value="EAR49754.1"/>
    <property type="molecule type" value="Genomic_DNA"/>
</dbReference>
<keyword evidence="3" id="KW-1185">Reference proteome</keyword>
<dbReference type="InterPro" id="IPR007236">
    <property type="entry name" value="SlyX"/>
</dbReference>
<sequence>MSEVMEERIAYLERELADLSDVVTRQSGEIAALTRRMAMLLEREAGREAEEAGTVPLADQRPPHW</sequence>
<dbReference type="AlphaFoldDB" id="Q2CAP0"/>
<dbReference type="HOGENOM" id="CLU_180796_0_1_5"/>
<comment type="caution">
    <text evidence="2">The sequence shown here is derived from an EMBL/GenBank/DDBJ whole genome shotgun (WGS) entry which is preliminary data.</text>
</comment>
<dbReference type="STRING" id="314256.OG2516_08813"/>
<evidence type="ECO:0000313" key="3">
    <source>
        <dbReference type="Proteomes" id="UP000003635"/>
    </source>
</evidence>
<dbReference type="OrthoDB" id="285836at2"/>
<proteinExistence type="predicted"/>
<evidence type="ECO:0000313" key="2">
    <source>
        <dbReference type="EMBL" id="EAR49754.1"/>
    </source>
</evidence>
<gene>
    <name evidence="2" type="ORF">OG2516_08813</name>
</gene>